<dbReference type="GO" id="GO:0032993">
    <property type="term" value="C:protein-DNA complex"/>
    <property type="evidence" value="ECO:0007669"/>
    <property type="project" value="TreeGrafter"/>
</dbReference>
<evidence type="ECO:0000256" key="4">
    <source>
        <dbReference type="ARBA" id="ARBA00023163"/>
    </source>
</evidence>
<evidence type="ECO:0000313" key="6">
    <source>
        <dbReference type="EMBL" id="HIX68050.1"/>
    </source>
</evidence>
<reference evidence="6" key="1">
    <citation type="journal article" date="2021" name="PeerJ">
        <title>Extensive microbial diversity within the chicken gut microbiome revealed by metagenomics and culture.</title>
        <authorList>
            <person name="Gilroy R."/>
            <person name="Ravi A."/>
            <person name="Getino M."/>
            <person name="Pursley I."/>
            <person name="Horton D.L."/>
            <person name="Alikhan N.F."/>
            <person name="Baker D."/>
            <person name="Gharbi K."/>
            <person name="Hall N."/>
            <person name="Watson M."/>
            <person name="Adriaenssens E.M."/>
            <person name="Foster-Nyarko E."/>
            <person name="Jarju S."/>
            <person name="Secka A."/>
            <person name="Antonio M."/>
            <person name="Oren A."/>
            <person name="Chaudhuri R.R."/>
            <person name="La Ragione R."/>
            <person name="Hildebrand F."/>
            <person name="Pallen M.J."/>
        </authorList>
    </citation>
    <scope>NUCLEOTIDE SEQUENCE</scope>
    <source>
        <strain evidence="6">CHK191-13928</strain>
    </source>
</reference>
<dbReference type="PRINTS" id="PR00039">
    <property type="entry name" value="HTHLYSR"/>
</dbReference>
<dbReference type="PANTHER" id="PTHR30346">
    <property type="entry name" value="TRANSCRIPTIONAL DUAL REGULATOR HCAR-RELATED"/>
    <property type="match status" value="1"/>
</dbReference>
<dbReference type="Pfam" id="PF03466">
    <property type="entry name" value="LysR_substrate"/>
    <property type="match status" value="1"/>
</dbReference>
<sequence>MNLNHLYYFRALAKEEHYTKTAEHLSITQPSLSHAISCLESELGVKLFEKQGRNAKLTKYGALFLRYVEQSLEMLDEGKRILIESSGIQGGFLDIGYIYTLGSHLIPEMLKNYLKEKEGNRIKFSFGQGTTKQMIAQLKDGVYDFVFASYVNGEKDLEFYPITKEELVLIVPKDHPLAGADSVDLKDTIDYPYIAFSENSGLRPVISQLFAQIKCQPKFAYEGEEDSSVAGLVAAGFGIAIMPKIPLLQTMDVCTVPISSPEIRRYVYLVTKKNKYLAPAAKDFIRFIKKNYSVL</sequence>
<dbReference type="Gene3D" id="3.40.190.290">
    <property type="match status" value="1"/>
</dbReference>
<gene>
    <name evidence="6" type="ORF">H9735_08050</name>
</gene>
<dbReference type="GO" id="GO:0003677">
    <property type="term" value="F:DNA binding"/>
    <property type="evidence" value="ECO:0007669"/>
    <property type="project" value="UniProtKB-KW"/>
</dbReference>
<dbReference type="InterPro" id="IPR005119">
    <property type="entry name" value="LysR_subst-bd"/>
</dbReference>
<comment type="caution">
    <text evidence="6">The sequence shown here is derived from an EMBL/GenBank/DDBJ whole genome shotgun (WGS) entry which is preliminary data.</text>
</comment>
<dbReference type="InterPro" id="IPR036390">
    <property type="entry name" value="WH_DNA-bd_sf"/>
</dbReference>
<dbReference type="PROSITE" id="PS50931">
    <property type="entry name" value="HTH_LYSR"/>
    <property type="match status" value="1"/>
</dbReference>
<dbReference type="CDD" id="cd08434">
    <property type="entry name" value="PBP2_GltC_like"/>
    <property type="match status" value="1"/>
</dbReference>
<evidence type="ECO:0000256" key="2">
    <source>
        <dbReference type="ARBA" id="ARBA00023015"/>
    </source>
</evidence>
<evidence type="ECO:0000259" key="5">
    <source>
        <dbReference type="PROSITE" id="PS50931"/>
    </source>
</evidence>
<keyword evidence="3" id="KW-0238">DNA-binding</keyword>
<dbReference type="Proteomes" id="UP000886721">
    <property type="component" value="Unassembled WGS sequence"/>
</dbReference>
<protein>
    <submittedName>
        <fullName evidence="6">LysR family transcriptional regulator</fullName>
    </submittedName>
</protein>
<accession>A0A9D2B9B1</accession>
<dbReference type="InterPro" id="IPR036388">
    <property type="entry name" value="WH-like_DNA-bd_sf"/>
</dbReference>
<feature type="domain" description="HTH lysR-type" evidence="5">
    <location>
        <begin position="1"/>
        <end position="58"/>
    </location>
</feature>
<keyword evidence="4" id="KW-0804">Transcription</keyword>
<dbReference type="Pfam" id="PF00126">
    <property type="entry name" value="HTH_1"/>
    <property type="match status" value="1"/>
</dbReference>
<dbReference type="SUPFAM" id="SSF53850">
    <property type="entry name" value="Periplasmic binding protein-like II"/>
    <property type="match status" value="1"/>
</dbReference>
<evidence type="ECO:0000313" key="7">
    <source>
        <dbReference type="Proteomes" id="UP000886721"/>
    </source>
</evidence>
<dbReference type="GO" id="GO:0003700">
    <property type="term" value="F:DNA-binding transcription factor activity"/>
    <property type="evidence" value="ECO:0007669"/>
    <property type="project" value="InterPro"/>
</dbReference>
<evidence type="ECO:0000256" key="1">
    <source>
        <dbReference type="ARBA" id="ARBA00009437"/>
    </source>
</evidence>
<dbReference type="PANTHER" id="PTHR30346:SF28">
    <property type="entry name" value="HTH-TYPE TRANSCRIPTIONAL REGULATOR CYNR"/>
    <property type="match status" value="1"/>
</dbReference>
<dbReference type="FunFam" id="1.10.10.10:FF:000001">
    <property type="entry name" value="LysR family transcriptional regulator"/>
    <property type="match status" value="1"/>
</dbReference>
<name>A0A9D2B9B1_9FIRM</name>
<dbReference type="SUPFAM" id="SSF46785">
    <property type="entry name" value="Winged helix' DNA-binding domain"/>
    <property type="match status" value="1"/>
</dbReference>
<reference evidence="6" key="2">
    <citation type="submission" date="2021-04" db="EMBL/GenBank/DDBJ databases">
        <authorList>
            <person name="Gilroy R."/>
        </authorList>
    </citation>
    <scope>NUCLEOTIDE SEQUENCE</scope>
    <source>
        <strain evidence="6">CHK191-13928</strain>
    </source>
</reference>
<proteinExistence type="inferred from homology"/>
<dbReference type="AlphaFoldDB" id="A0A9D2B9B1"/>
<comment type="similarity">
    <text evidence="1">Belongs to the LysR transcriptional regulatory family.</text>
</comment>
<keyword evidence="2" id="KW-0805">Transcription regulation</keyword>
<organism evidence="6 7">
    <name type="scientific">Candidatus Anaerostipes excrementavium</name>
    <dbReference type="NCBI Taxonomy" id="2838463"/>
    <lineage>
        <taxon>Bacteria</taxon>
        <taxon>Bacillati</taxon>
        <taxon>Bacillota</taxon>
        <taxon>Clostridia</taxon>
        <taxon>Lachnospirales</taxon>
        <taxon>Lachnospiraceae</taxon>
        <taxon>Anaerostipes</taxon>
    </lineage>
</organism>
<dbReference type="Gene3D" id="1.10.10.10">
    <property type="entry name" value="Winged helix-like DNA-binding domain superfamily/Winged helix DNA-binding domain"/>
    <property type="match status" value="1"/>
</dbReference>
<evidence type="ECO:0000256" key="3">
    <source>
        <dbReference type="ARBA" id="ARBA00023125"/>
    </source>
</evidence>
<dbReference type="InterPro" id="IPR000847">
    <property type="entry name" value="LysR_HTH_N"/>
</dbReference>
<dbReference type="EMBL" id="DXEM01000027">
    <property type="protein sequence ID" value="HIX68050.1"/>
    <property type="molecule type" value="Genomic_DNA"/>
</dbReference>